<gene>
    <name evidence="2" type="ORF">SCNU_16269</name>
</gene>
<evidence type="ECO:0000313" key="3">
    <source>
        <dbReference type="Proteomes" id="UP000035065"/>
    </source>
</evidence>
<dbReference type="AlphaFoldDB" id="F1YMV8"/>
<reference evidence="2 3" key="1">
    <citation type="journal article" date="2011" name="J. Bacteriol.">
        <title>Draft Genome Sequence of Gordonia neofelifaecis NRRL B-59395, a Cholesterol-Degrading Actinomycete.</title>
        <authorList>
            <person name="Ge F."/>
            <person name="Li W."/>
            <person name="Chen G."/>
            <person name="Liu Y."/>
            <person name="Zhang G."/>
            <person name="Yong B."/>
            <person name="Wang Q."/>
            <person name="Wang N."/>
            <person name="Huang Z."/>
            <person name="Li W."/>
            <person name="Wang J."/>
            <person name="Wu C."/>
            <person name="Xie Q."/>
            <person name="Liu G."/>
        </authorList>
    </citation>
    <scope>NUCLEOTIDE SEQUENCE [LARGE SCALE GENOMIC DNA]</scope>
    <source>
        <strain evidence="2 3">NRRL B-59395</strain>
    </source>
</reference>
<name>F1YMV8_9ACTN</name>
<accession>F1YMV8</accession>
<keyword evidence="3" id="KW-1185">Reference proteome</keyword>
<organism evidence="2 3">
    <name type="scientific">Gordonia neofelifaecis NRRL B-59395</name>
    <dbReference type="NCBI Taxonomy" id="644548"/>
    <lineage>
        <taxon>Bacteria</taxon>
        <taxon>Bacillati</taxon>
        <taxon>Actinomycetota</taxon>
        <taxon>Actinomycetes</taxon>
        <taxon>Mycobacteriales</taxon>
        <taxon>Gordoniaceae</taxon>
        <taxon>Gordonia</taxon>
    </lineage>
</organism>
<sequence length="49" mass="5365">MVAMHIGGSSAFGCERRAIKNSARVDGTGFDGIDRPERGVEENREEVRT</sequence>
<feature type="compositionally biased region" description="Basic and acidic residues" evidence="1">
    <location>
        <begin position="32"/>
        <end position="49"/>
    </location>
</feature>
<comment type="caution">
    <text evidence="2">The sequence shown here is derived from an EMBL/GenBank/DDBJ whole genome shotgun (WGS) entry which is preliminary data.</text>
</comment>
<dbReference type="Proteomes" id="UP000035065">
    <property type="component" value="Unassembled WGS sequence"/>
</dbReference>
<feature type="region of interest" description="Disordered" evidence="1">
    <location>
        <begin position="25"/>
        <end position="49"/>
    </location>
</feature>
<evidence type="ECO:0000313" key="2">
    <source>
        <dbReference type="EMBL" id="EGD54043.1"/>
    </source>
</evidence>
<proteinExistence type="predicted"/>
<dbReference type="EMBL" id="AEUD01000015">
    <property type="protein sequence ID" value="EGD54043.1"/>
    <property type="molecule type" value="Genomic_DNA"/>
</dbReference>
<protein>
    <submittedName>
        <fullName evidence="2">Uncharacterized protein</fullName>
    </submittedName>
</protein>
<evidence type="ECO:0000256" key="1">
    <source>
        <dbReference type="SAM" id="MobiDB-lite"/>
    </source>
</evidence>
<dbReference type="STRING" id="644548.SCNU_16269"/>